<dbReference type="CDD" id="cd01650">
    <property type="entry name" value="RT_nLTR_like"/>
    <property type="match status" value="1"/>
</dbReference>
<dbReference type="AlphaFoldDB" id="A0A3P8T3T0"/>
<organism evidence="2 3">
    <name type="scientific">Amphiprion percula</name>
    <name type="common">Orange clownfish</name>
    <name type="synonym">Lutjanus percula</name>
    <dbReference type="NCBI Taxonomy" id="161767"/>
    <lineage>
        <taxon>Eukaryota</taxon>
        <taxon>Metazoa</taxon>
        <taxon>Chordata</taxon>
        <taxon>Craniata</taxon>
        <taxon>Vertebrata</taxon>
        <taxon>Euteleostomi</taxon>
        <taxon>Actinopterygii</taxon>
        <taxon>Neopterygii</taxon>
        <taxon>Teleostei</taxon>
        <taxon>Neoteleostei</taxon>
        <taxon>Acanthomorphata</taxon>
        <taxon>Ovalentaria</taxon>
        <taxon>Pomacentridae</taxon>
        <taxon>Amphiprion</taxon>
    </lineage>
</organism>
<dbReference type="Pfam" id="PF00078">
    <property type="entry name" value="RVT_1"/>
    <property type="match status" value="1"/>
</dbReference>
<keyword evidence="3" id="KW-1185">Reference proteome</keyword>
<accession>A0A3P8T3T0</accession>
<dbReference type="GeneTree" id="ENSGT00940000165023"/>
<dbReference type="STRING" id="161767.ENSAPEP00000019326"/>
<dbReference type="OMA" id="VRWEFLY"/>
<evidence type="ECO:0000259" key="1">
    <source>
        <dbReference type="PROSITE" id="PS50878"/>
    </source>
</evidence>
<sequence length="741" mass="86691">MYHNDKENISPSVLWDAAKAVLRGKLIMWSSERKKEKEKLISDKVKELKLLETEHMKNNNAESLEKLTLTRRTLDELYEDQVVKKAKFIKQNYYENGPKAKKLLAWRTRKQEASRCIHKIKNPQTKKMQYNLEDIQKSFVSYYTDLYSQPPAASPDIIVPFLDSLDLPSIGIEQNKRLTRQITEEEINKTISNLKGNKMPGPDGFPSEWYKKVRQMILPILKRCFNYVLKGEEIPPSWNQALISVIYKPGKDATECSSYRPISVLNLDYKIFTTILAKRIENIIPELIDTDQTGFVKNRQTHDNIRRAFNLIHHMKYTESVVLSLDAEKAFDSVRWEFLYLSLKRFGFSTQFTKCLKSLYSSPTARININGDLSNLVALKRGCKQGCAMSPTLFVLFIELLAQAIRESQNIVGVTIHNTEHKICLYADDILMTLTKPDTSMTSLLSLLNIFGYYSGYKLNLHKTQILTFNYNPDKQMQKWLKCNWSNDTIKYLGVNFPKELADISKYNYEPLTCSIKSDLKRWIILPMDMYNRIDLIKMTILPKLLYLILALPVEVSSKQFNEWNKIISEFIWDKRRPRIKFETLQLTKNKGGRALPCLKSYYKSALLRILIAWCDPSCDARWKEMDQAEIQIPLPSILGDKLLLQSLLPKVPSWIKTPLNIWLKELKDKAVEKHAKILRWPAYDEAFMPARNDNRFKYWCSKGITAYWKISNDKGLESFQQLSERYNLERNDFFRYLQLR</sequence>
<dbReference type="Ensembl" id="ENSAPET00000019852.1">
    <property type="protein sequence ID" value="ENSAPEP00000019326.1"/>
    <property type="gene ID" value="ENSAPEG00000013789.1"/>
</dbReference>
<feature type="domain" description="Reverse transcriptase" evidence="1">
    <location>
        <begin position="227"/>
        <end position="497"/>
    </location>
</feature>
<name>A0A3P8T3T0_AMPPE</name>
<evidence type="ECO:0000313" key="2">
    <source>
        <dbReference type="Ensembl" id="ENSAPEP00000019326.1"/>
    </source>
</evidence>
<reference evidence="2 3" key="1">
    <citation type="submission" date="2018-03" db="EMBL/GenBank/DDBJ databases">
        <title>Finding Nemo's genes: A chromosome-scale reference assembly of the genome of the orange clownfish Amphiprion percula.</title>
        <authorList>
            <person name="Lehmann R."/>
        </authorList>
    </citation>
    <scope>NUCLEOTIDE SEQUENCE</scope>
</reference>
<dbReference type="SUPFAM" id="SSF56672">
    <property type="entry name" value="DNA/RNA polymerases"/>
    <property type="match status" value="1"/>
</dbReference>
<dbReference type="Proteomes" id="UP000265080">
    <property type="component" value="Chromosome 24"/>
</dbReference>
<reference evidence="2" key="3">
    <citation type="submission" date="2025-09" db="UniProtKB">
        <authorList>
            <consortium name="Ensembl"/>
        </authorList>
    </citation>
    <scope>IDENTIFICATION</scope>
</reference>
<proteinExistence type="predicted"/>
<dbReference type="InterPro" id="IPR000477">
    <property type="entry name" value="RT_dom"/>
</dbReference>
<dbReference type="PANTHER" id="PTHR31635">
    <property type="entry name" value="REVERSE TRANSCRIPTASE DOMAIN-CONTAINING PROTEIN-RELATED"/>
    <property type="match status" value="1"/>
</dbReference>
<dbReference type="PANTHER" id="PTHR31635:SF196">
    <property type="entry name" value="REVERSE TRANSCRIPTASE DOMAIN-CONTAINING PROTEIN-RELATED"/>
    <property type="match status" value="1"/>
</dbReference>
<evidence type="ECO:0000313" key="3">
    <source>
        <dbReference type="Proteomes" id="UP000265080"/>
    </source>
</evidence>
<protein>
    <recommendedName>
        <fullName evidence="1">Reverse transcriptase domain-containing protein</fullName>
    </recommendedName>
</protein>
<dbReference type="InterPro" id="IPR043502">
    <property type="entry name" value="DNA/RNA_pol_sf"/>
</dbReference>
<dbReference type="PROSITE" id="PS50878">
    <property type="entry name" value="RT_POL"/>
    <property type="match status" value="1"/>
</dbReference>
<reference evidence="2" key="2">
    <citation type="submission" date="2025-08" db="UniProtKB">
        <authorList>
            <consortium name="Ensembl"/>
        </authorList>
    </citation>
    <scope>IDENTIFICATION</scope>
</reference>